<dbReference type="InterPro" id="IPR050807">
    <property type="entry name" value="TransReg_Diox_bact_type"/>
</dbReference>
<dbReference type="PANTHER" id="PTHR46797:SF10">
    <property type="entry name" value="BLR1115 PROTEIN"/>
    <property type="match status" value="1"/>
</dbReference>
<dbReference type="InterPro" id="IPR011051">
    <property type="entry name" value="RmlC_Cupin_sf"/>
</dbReference>
<dbReference type="GO" id="GO:0003677">
    <property type="term" value="F:DNA binding"/>
    <property type="evidence" value="ECO:0007669"/>
    <property type="project" value="UniProtKB-KW"/>
</dbReference>
<dbReference type="AlphaFoldDB" id="A0A6B8KGD1"/>
<reference evidence="3 4" key="1">
    <citation type="submission" date="2019-11" db="EMBL/GenBank/DDBJ databases">
        <title>The genome sequence of Methylocystis heyeri.</title>
        <authorList>
            <person name="Oshkin I.Y."/>
            <person name="Miroshnikov K."/>
            <person name="Dedysh S.N."/>
        </authorList>
    </citation>
    <scope>NUCLEOTIDE SEQUENCE [LARGE SCALE GENOMIC DNA]</scope>
    <source>
        <strain evidence="3 4">H2</strain>
    </source>
</reference>
<evidence type="ECO:0000256" key="1">
    <source>
        <dbReference type="ARBA" id="ARBA00023125"/>
    </source>
</evidence>
<organism evidence="3 4">
    <name type="scientific">Methylocystis heyeri</name>
    <dbReference type="NCBI Taxonomy" id="391905"/>
    <lineage>
        <taxon>Bacteria</taxon>
        <taxon>Pseudomonadati</taxon>
        <taxon>Pseudomonadota</taxon>
        <taxon>Alphaproteobacteria</taxon>
        <taxon>Hyphomicrobiales</taxon>
        <taxon>Methylocystaceae</taxon>
        <taxon>Methylocystis</taxon>
    </lineage>
</organism>
<name>A0A6B8KGD1_9HYPH</name>
<dbReference type="GO" id="GO:0003700">
    <property type="term" value="F:DNA-binding transcription factor activity"/>
    <property type="evidence" value="ECO:0007669"/>
    <property type="project" value="TreeGrafter"/>
</dbReference>
<dbReference type="Gene3D" id="2.60.120.10">
    <property type="entry name" value="Jelly Rolls"/>
    <property type="match status" value="1"/>
</dbReference>
<dbReference type="PANTHER" id="PTHR46797">
    <property type="entry name" value="HTH-TYPE TRANSCRIPTIONAL REGULATOR"/>
    <property type="match status" value="1"/>
</dbReference>
<dbReference type="GO" id="GO:0005829">
    <property type="term" value="C:cytosol"/>
    <property type="evidence" value="ECO:0007669"/>
    <property type="project" value="TreeGrafter"/>
</dbReference>
<dbReference type="SMART" id="SM00530">
    <property type="entry name" value="HTH_XRE"/>
    <property type="match status" value="1"/>
</dbReference>
<dbReference type="Gene3D" id="1.10.260.40">
    <property type="entry name" value="lambda repressor-like DNA-binding domains"/>
    <property type="match status" value="1"/>
</dbReference>
<sequence>MTNIIDDTDQALAARLGREREARGWSLAELAERSGVSKAMLSKVERAEASPTANTLARIATAYGLTLANLLTFESGEAPKRLSRAEAQPVWQDPETGYIRKQIFADPRRLELAEIILPAGRSVAFPASAYSSWSHVIWVVAGRLEVTEGHEKHVVQPGDRLQLGEPADVTYSNVSGKPCRYLVALAPREAPRLVRRSR</sequence>
<dbReference type="SUPFAM" id="SSF47413">
    <property type="entry name" value="lambda repressor-like DNA-binding domains"/>
    <property type="match status" value="1"/>
</dbReference>
<evidence type="ECO:0000259" key="2">
    <source>
        <dbReference type="PROSITE" id="PS50943"/>
    </source>
</evidence>
<dbReference type="CDD" id="cd00093">
    <property type="entry name" value="HTH_XRE"/>
    <property type="match status" value="1"/>
</dbReference>
<dbReference type="RefSeq" id="WP_136496296.1">
    <property type="nucleotide sequence ID" value="NZ_CP046052.1"/>
</dbReference>
<evidence type="ECO:0000313" key="4">
    <source>
        <dbReference type="Proteomes" id="UP000309061"/>
    </source>
</evidence>
<dbReference type="KEGG" id="mhey:H2LOC_010165"/>
<dbReference type="InterPro" id="IPR001387">
    <property type="entry name" value="Cro/C1-type_HTH"/>
</dbReference>
<dbReference type="PROSITE" id="PS50943">
    <property type="entry name" value="HTH_CROC1"/>
    <property type="match status" value="1"/>
</dbReference>
<dbReference type="InterPro" id="IPR014710">
    <property type="entry name" value="RmlC-like_jellyroll"/>
</dbReference>
<dbReference type="OrthoDB" id="189170at2"/>
<dbReference type="Pfam" id="PF01381">
    <property type="entry name" value="HTH_3"/>
    <property type="match status" value="1"/>
</dbReference>
<keyword evidence="1" id="KW-0238">DNA-binding</keyword>
<dbReference type="SUPFAM" id="SSF51182">
    <property type="entry name" value="RmlC-like cupins"/>
    <property type="match status" value="1"/>
</dbReference>
<feature type="domain" description="HTH cro/C1-type" evidence="2">
    <location>
        <begin position="20"/>
        <end position="70"/>
    </location>
</feature>
<evidence type="ECO:0000313" key="3">
    <source>
        <dbReference type="EMBL" id="QGM46035.1"/>
    </source>
</evidence>
<gene>
    <name evidence="3" type="ORF">H2LOC_010165</name>
</gene>
<dbReference type="CDD" id="cd02209">
    <property type="entry name" value="cupin_XRE_C"/>
    <property type="match status" value="1"/>
</dbReference>
<dbReference type="EMBL" id="CP046052">
    <property type="protein sequence ID" value="QGM46035.1"/>
    <property type="molecule type" value="Genomic_DNA"/>
</dbReference>
<proteinExistence type="predicted"/>
<accession>A0A6B8KGD1</accession>
<dbReference type="InterPro" id="IPR010982">
    <property type="entry name" value="Lambda_DNA-bd_dom_sf"/>
</dbReference>
<dbReference type="Proteomes" id="UP000309061">
    <property type="component" value="Chromosome"/>
</dbReference>
<protein>
    <submittedName>
        <fullName evidence="3">Helix-turn-helix domain-containing protein</fullName>
    </submittedName>
</protein>
<keyword evidence="4" id="KW-1185">Reference proteome</keyword>